<name>A0ABY6BKG2_9GAMM</name>
<evidence type="ECO:0000259" key="3">
    <source>
        <dbReference type="PROSITE" id="PS51829"/>
    </source>
</evidence>
<dbReference type="EMBL" id="CP104694">
    <property type="protein sequence ID" value="UXI70504.1"/>
    <property type="molecule type" value="Genomic_DNA"/>
</dbReference>
<dbReference type="Gene3D" id="2.60.120.260">
    <property type="entry name" value="Galactose-binding domain-like"/>
    <property type="match status" value="1"/>
</dbReference>
<dbReference type="SUPFAM" id="SSF49785">
    <property type="entry name" value="Galactose-binding domain-like"/>
    <property type="match status" value="1"/>
</dbReference>
<organism evidence="4 5">
    <name type="scientific">Tahibacter amnicola</name>
    <dbReference type="NCBI Taxonomy" id="2976241"/>
    <lineage>
        <taxon>Bacteria</taxon>
        <taxon>Pseudomonadati</taxon>
        <taxon>Pseudomonadota</taxon>
        <taxon>Gammaproteobacteria</taxon>
        <taxon>Lysobacterales</taxon>
        <taxon>Rhodanobacteraceae</taxon>
        <taxon>Tahibacter</taxon>
    </lineage>
</organism>
<evidence type="ECO:0000313" key="5">
    <source>
        <dbReference type="Proteomes" id="UP001064632"/>
    </source>
</evidence>
<evidence type="ECO:0000256" key="2">
    <source>
        <dbReference type="ARBA" id="ARBA00022801"/>
    </source>
</evidence>
<dbReference type="InterPro" id="IPR008979">
    <property type="entry name" value="Galactose-bd-like_sf"/>
</dbReference>
<dbReference type="InterPro" id="IPR002884">
    <property type="entry name" value="P_dom"/>
</dbReference>
<feature type="domain" description="P/Homo B" evidence="3">
    <location>
        <begin position="1"/>
        <end position="150"/>
    </location>
</feature>
<dbReference type="RefSeq" id="WP_261697452.1">
    <property type="nucleotide sequence ID" value="NZ_CP104694.1"/>
</dbReference>
<evidence type="ECO:0000256" key="1">
    <source>
        <dbReference type="ARBA" id="ARBA00022670"/>
    </source>
</evidence>
<reference evidence="4" key="1">
    <citation type="submission" date="2022-09" db="EMBL/GenBank/DDBJ databases">
        <title>Tahibacter sp. nov., isolated from a fresh water.</title>
        <authorList>
            <person name="Baek J.H."/>
            <person name="Lee J.K."/>
            <person name="Kim J.M."/>
            <person name="Jeon C.O."/>
        </authorList>
    </citation>
    <scope>NUCLEOTIDE SEQUENCE</scope>
    <source>
        <strain evidence="4">W38</strain>
    </source>
</reference>
<gene>
    <name evidence="4" type="ORF">N4264_12960</name>
</gene>
<accession>A0ABY6BKG2</accession>
<evidence type="ECO:0000313" key="4">
    <source>
        <dbReference type="EMBL" id="UXI70504.1"/>
    </source>
</evidence>
<protein>
    <submittedName>
        <fullName evidence="4">Proprotein convertase P-domain-containing protein</fullName>
    </submittedName>
</protein>
<keyword evidence="2" id="KW-0378">Hydrolase</keyword>
<keyword evidence="5" id="KW-1185">Reference proteome</keyword>
<dbReference type="Proteomes" id="UP001064632">
    <property type="component" value="Chromosome"/>
</dbReference>
<keyword evidence="1" id="KW-0645">Protease</keyword>
<dbReference type="Pfam" id="PF01483">
    <property type="entry name" value="P_proprotein"/>
    <property type="match status" value="1"/>
</dbReference>
<dbReference type="PROSITE" id="PS51829">
    <property type="entry name" value="P_HOMO_B"/>
    <property type="match status" value="1"/>
</dbReference>
<proteinExistence type="predicted"/>
<sequence>MSFNVSGLTSNVTSVGIQFQITHTYVGDLHATLSAPGGSPSILLFGDTGATGTADDNSNLNGQYGFFDTFSGDFWAAASTANGTDANLAVGGYRTSAEAANTTTSINTVMAGLTPGQANGTWQLSITDDCEVDVGAVTAATLFVDETPTLPVSLQQFKVD</sequence>